<proteinExistence type="predicted"/>
<gene>
    <name evidence="2" type="ORF">ERS686654_00639</name>
</gene>
<evidence type="ECO:0000313" key="2">
    <source>
        <dbReference type="EMBL" id="CUU74718.1"/>
    </source>
</evidence>
<dbReference type="AlphaFoldDB" id="A0A0S4RKM1"/>
<keyword evidence="3" id="KW-1185">Reference proteome</keyword>
<name>A0A0S4RKM1_CAMHY</name>
<dbReference type="Proteomes" id="UP000052237">
    <property type="component" value="Unassembled WGS sequence"/>
</dbReference>
<reference evidence="2 3" key="1">
    <citation type="submission" date="2015-11" db="EMBL/GenBank/DDBJ databases">
        <authorList>
            <consortium name="Pathogen Informatics"/>
        </authorList>
    </citation>
    <scope>NUCLEOTIDE SEQUENCE [LARGE SCALE GENOMIC DNA]</scope>
    <source>
        <strain evidence="2 3">006A-0059</strain>
    </source>
</reference>
<accession>A0A0S4RKM1</accession>
<protein>
    <submittedName>
        <fullName evidence="2">Uncharacterized protein</fullName>
    </submittedName>
</protein>
<feature type="region of interest" description="Disordered" evidence="1">
    <location>
        <begin position="931"/>
        <end position="952"/>
    </location>
</feature>
<dbReference type="RefSeq" id="WP_059435006.1">
    <property type="nucleotide sequence ID" value="NZ_FAVB01000001.1"/>
</dbReference>
<dbReference type="EMBL" id="FAVB01000001">
    <property type="protein sequence ID" value="CUU74718.1"/>
    <property type="molecule type" value="Genomic_DNA"/>
</dbReference>
<sequence>MKKIFIFMICVLFGIELYGGVWCNNDEGKSSVEQTNGTKNINSFGTNEEDIIDLNSTAGTYKFKLIGDNINTQHGINHWDQLSLRIKTGFASKISVKITKVYQYKYRISNTIKGEVSVRNIWFKFIKSNVTNYDKKERGGLCFNRMLNNVEAGGYAKFENGIAYLPKDDTVNIIFEASNPQSDTYEKFKFEAEITVEPDDREFSLGENKFIVVNDQFQNDGDNKNLYTQIIKRPFSVKLITNFNRNSFAKDIKSISVTLHSKTSGDELNDAMEKIDLSKDTINELNNKKDDSLKIINLDNKFSVDNSKKKSIDYSNLYFMVRVDLEKPFKSDTFAARPAKFNKRASFNKKDSLIGGKKYYPQTGDKNDFVLVEALDDKGNVINDYNVILENQRLEFDRSANRTKNEDEFCTYYYDENGIKTLQKIEPKSLENVWIKFSEGIGTIYTKCEDDLEFSQDNIDNKSCYFVYPDIGHTKISITDNKTTIIDEEQDDCISGSSSSNTINGKIGCNVQLEEVGFHTFIPSSINFVSRDILNYYDNYDDENHIGLTYLSKNSESYALSKTDYEISMAATLNLSVEARLADGTLPKLYSKNCYAKSIKFSLKDKKLDSRYIKFYGLNPENRDENASIAIKFPTDKTPEDNDKVFWIDENTFLEGKSRTQVKMSIDKKDEVVDKEGRNPIIVKTSDIIIEDANEFSGDISKVKNLEDIKNLIRNDQTAINVVDIKNYNDKTGNFFYGLLIIPDVSTDEIYPKNVFRQKEELRTSGDKAIATAYYSVFCDDECINGVVASEEDKDIYKNIIIKTIGEMDDRSNVPGNQGFYISKFVDDNIIKTKYKPEDNDVSAVISKIDDKETKDGWGQVELTYNPTAIVWKKIEFTPYLVKDGKETDTIATWLYLIEDTSTKDTFDVEFAPNAVWFGTGSAGQVMGIGKDYNGNSTNDEQKGKRQQRIDW</sequence>
<feature type="compositionally biased region" description="Basic and acidic residues" evidence="1">
    <location>
        <begin position="940"/>
        <end position="952"/>
    </location>
</feature>
<comment type="caution">
    <text evidence="2">The sequence shown here is derived from an EMBL/GenBank/DDBJ whole genome shotgun (WGS) entry which is preliminary data.</text>
</comment>
<evidence type="ECO:0000313" key="3">
    <source>
        <dbReference type="Proteomes" id="UP000052237"/>
    </source>
</evidence>
<evidence type="ECO:0000256" key="1">
    <source>
        <dbReference type="SAM" id="MobiDB-lite"/>
    </source>
</evidence>
<organism evidence="2 3">
    <name type="scientific">Campylobacter hyointestinalis subsp. hyointestinalis</name>
    <dbReference type="NCBI Taxonomy" id="91352"/>
    <lineage>
        <taxon>Bacteria</taxon>
        <taxon>Pseudomonadati</taxon>
        <taxon>Campylobacterota</taxon>
        <taxon>Epsilonproteobacteria</taxon>
        <taxon>Campylobacterales</taxon>
        <taxon>Campylobacteraceae</taxon>
        <taxon>Campylobacter</taxon>
    </lineage>
</organism>